<name>A0ABT5NF69_9PSED</name>
<evidence type="ECO:0000256" key="3">
    <source>
        <dbReference type="ARBA" id="ARBA00022553"/>
    </source>
</evidence>
<keyword evidence="5" id="KW-0418">Kinase</keyword>
<keyword evidence="9" id="KW-0547">Nucleotide-binding</keyword>
<dbReference type="Pfam" id="PF00512">
    <property type="entry name" value="HisKA"/>
    <property type="match status" value="1"/>
</dbReference>
<dbReference type="PANTHER" id="PTHR43047:SF72">
    <property type="entry name" value="OSMOSENSING HISTIDINE PROTEIN KINASE SLN1"/>
    <property type="match status" value="1"/>
</dbReference>
<dbReference type="InterPro" id="IPR005467">
    <property type="entry name" value="His_kinase_dom"/>
</dbReference>
<dbReference type="SMART" id="SM00387">
    <property type="entry name" value="HATPase_c"/>
    <property type="match status" value="1"/>
</dbReference>
<evidence type="ECO:0000256" key="1">
    <source>
        <dbReference type="ARBA" id="ARBA00000085"/>
    </source>
</evidence>
<gene>
    <name evidence="9" type="ORF">M5G21_15675</name>
</gene>
<dbReference type="SUPFAM" id="SSF55874">
    <property type="entry name" value="ATPase domain of HSP90 chaperone/DNA topoisomerase II/histidine kinase"/>
    <property type="match status" value="1"/>
</dbReference>
<dbReference type="InterPro" id="IPR011006">
    <property type="entry name" value="CheY-like_superfamily"/>
</dbReference>
<keyword evidence="10" id="KW-1185">Reference proteome</keyword>
<feature type="modified residue" description="4-aspartylphosphate" evidence="6">
    <location>
        <position position="591"/>
    </location>
</feature>
<protein>
    <recommendedName>
        <fullName evidence="2">histidine kinase</fullName>
        <ecNumber evidence="2">2.7.13.3</ecNumber>
    </recommendedName>
</protein>
<keyword evidence="3 6" id="KW-0597">Phosphoprotein</keyword>
<evidence type="ECO:0000313" key="10">
    <source>
        <dbReference type="Proteomes" id="UP001148189"/>
    </source>
</evidence>
<comment type="catalytic activity">
    <reaction evidence="1">
        <text>ATP + protein L-histidine = ADP + protein N-phospho-L-histidine.</text>
        <dbReference type="EC" id="2.7.13.3"/>
    </reaction>
</comment>
<keyword evidence="9" id="KW-0067">ATP-binding</keyword>
<evidence type="ECO:0000256" key="2">
    <source>
        <dbReference type="ARBA" id="ARBA00012438"/>
    </source>
</evidence>
<dbReference type="Proteomes" id="UP001148189">
    <property type="component" value="Unassembled WGS sequence"/>
</dbReference>
<dbReference type="InterPro" id="IPR036097">
    <property type="entry name" value="HisK_dim/P_sf"/>
</dbReference>
<dbReference type="InterPro" id="IPR036890">
    <property type="entry name" value="HATPase_C_sf"/>
</dbReference>
<sequence>MVFLILVAMWSFIVFFDRRVLAPLKVYSRLIHESDEFNRAVLNTAPVALAVFDPVSNVVVLQNRQAKKLLESFAEGHSIYQRIVCEKKILNNSEHAIYQSIGAGEVRSFEMSVGNTEGGEGEIAVRLSVARYRQNDVVLFGITDISEQKATIRFLEKAKEAADRASNAKSMFLATISHEIRTPLHGALGNLELLALEQTTQKQRRRVSIIRQSFDYLLALVNDVLDLSKIEAQEFKLNKEFFRLDELVERCARTFAPIILAKHLRFLCLIDPRLEGSWRGDAQRISQILMNLLSNAQKFTEHGSITIRVALGQAREGEQWIHIALSDTGIGISQPNLKKLFEPFVQADQSIGKRFGGTGLGLTLCRRIATAMGGDISIDSELGVGSIFKVNLPLRREEAPKNIPGLQVYNKSAVVVIVCDAPLWEINLAAQINFWFPEMEVITGGFHQEPLQLNANTLLILAMAGHLQSGWWTEPEYSYLDTLVVSADGPLYPERQERALCVTSLDASMLKLAIAMCSGGEVVDQRHVSQSLAPVQSRVTRILIAEDDLVSKKLLRCQLEALGYFNIDCVGDGAQALEKCIANHYEVVITDLGMPVMDGYTFLKRLRAEGILTPVIVSTAGIQEDIGSSYGCEFLHKPITMERLNLLLDQVLGNPSKVGVLSAPDELLISPFKEMRILFLTGWDDDKKALHHACFENDRTRFLGLLHRLKGALLALNERAMVEASDGLRASIESHGLLLVRPEIDVFIEQMREIADAYRAGQP</sequence>
<dbReference type="RefSeq" id="WP_273866608.1">
    <property type="nucleotide sequence ID" value="NZ_JAMDHD010000026.1"/>
</dbReference>
<evidence type="ECO:0000256" key="4">
    <source>
        <dbReference type="ARBA" id="ARBA00022679"/>
    </source>
</evidence>
<evidence type="ECO:0000259" key="8">
    <source>
        <dbReference type="PROSITE" id="PS50110"/>
    </source>
</evidence>
<reference evidence="9" key="1">
    <citation type="submission" date="2022-05" db="EMBL/GenBank/DDBJ databases">
        <title>Novel Pseudomonas spp. Isolated from a Rainbow Trout Aquaculture Facility.</title>
        <authorList>
            <person name="Testerman T."/>
            <person name="Graf J."/>
        </authorList>
    </citation>
    <scope>NUCLEOTIDE SEQUENCE</scope>
    <source>
        <strain evidence="9">ID1050</strain>
    </source>
</reference>
<evidence type="ECO:0000256" key="5">
    <source>
        <dbReference type="ARBA" id="ARBA00022777"/>
    </source>
</evidence>
<feature type="domain" description="Response regulatory" evidence="8">
    <location>
        <begin position="541"/>
        <end position="652"/>
    </location>
</feature>
<dbReference type="InterPro" id="IPR004358">
    <property type="entry name" value="Sig_transdc_His_kin-like_C"/>
</dbReference>
<dbReference type="Gene3D" id="1.10.287.130">
    <property type="match status" value="1"/>
</dbReference>
<dbReference type="GO" id="GO:0005524">
    <property type="term" value="F:ATP binding"/>
    <property type="evidence" value="ECO:0007669"/>
    <property type="project" value="UniProtKB-KW"/>
</dbReference>
<dbReference type="CDD" id="cd00082">
    <property type="entry name" value="HisKA"/>
    <property type="match status" value="1"/>
</dbReference>
<evidence type="ECO:0000259" key="7">
    <source>
        <dbReference type="PROSITE" id="PS50109"/>
    </source>
</evidence>
<dbReference type="PRINTS" id="PR00344">
    <property type="entry name" value="BCTRLSENSOR"/>
</dbReference>
<evidence type="ECO:0000256" key="6">
    <source>
        <dbReference type="PROSITE-ProRule" id="PRU00169"/>
    </source>
</evidence>
<dbReference type="EC" id="2.7.13.3" evidence="2"/>
<evidence type="ECO:0000313" key="9">
    <source>
        <dbReference type="EMBL" id="MDD0986395.1"/>
    </source>
</evidence>
<accession>A0ABT5NF69</accession>
<dbReference type="CDD" id="cd17546">
    <property type="entry name" value="REC_hyHK_CKI1_RcsC-like"/>
    <property type="match status" value="1"/>
</dbReference>
<dbReference type="CDD" id="cd16922">
    <property type="entry name" value="HATPase_EvgS-ArcB-TorS-like"/>
    <property type="match status" value="1"/>
</dbReference>
<keyword evidence="4" id="KW-0808">Transferase</keyword>
<dbReference type="InterPro" id="IPR003661">
    <property type="entry name" value="HisK_dim/P_dom"/>
</dbReference>
<dbReference type="Pfam" id="PF02518">
    <property type="entry name" value="HATPase_c"/>
    <property type="match status" value="1"/>
</dbReference>
<proteinExistence type="predicted"/>
<dbReference type="Gene3D" id="3.30.565.10">
    <property type="entry name" value="Histidine kinase-like ATPase, C-terminal domain"/>
    <property type="match status" value="1"/>
</dbReference>
<dbReference type="SUPFAM" id="SSF47384">
    <property type="entry name" value="Homodimeric domain of signal transducing histidine kinase"/>
    <property type="match status" value="1"/>
</dbReference>
<dbReference type="SMART" id="SM00388">
    <property type="entry name" value="HisKA"/>
    <property type="match status" value="1"/>
</dbReference>
<comment type="caution">
    <text evidence="9">The sequence shown here is derived from an EMBL/GenBank/DDBJ whole genome shotgun (WGS) entry which is preliminary data.</text>
</comment>
<dbReference type="InterPro" id="IPR003594">
    <property type="entry name" value="HATPase_dom"/>
</dbReference>
<dbReference type="SUPFAM" id="SSF47226">
    <property type="entry name" value="Histidine-containing phosphotransfer domain, HPT domain"/>
    <property type="match status" value="1"/>
</dbReference>
<dbReference type="Gene3D" id="3.40.50.2300">
    <property type="match status" value="1"/>
</dbReference>
<organism evidence="9 10">
    <name type="scientific">Pseudomonas shahriarae</name>
    <dbReference type="NCBI Taxonomy" id="2745512"/>
    <lineage>
        <taxon>Bacteria</taxon>
        <taxon>Pseudomonadati</taxon>
        <taxon>Pseudomonadota</taxon>
        <taxon>Gammaproteobacteria</taxon>
        <taxon>Pseudomonadales</taxon>
        <taxon>Pseudomonadaceae</taxon>
        <taxon>Pseudomonas</taxon>
    </lineage>
</organism>
<dbReference type="SMART" id="SM00448">
    <property type="entry name" value="REC"/>
    <property type="match status" value="1"/>
</dbReference>
<dbReference type="InterPro" id="IPR001789">
    <property type="entry name" value="Sig_transdc_resp-reg_receiver"/>
</dbReference>
<dbReference type="EMBL" id="JAMDHD010000026">
    <property type="protein sequence ID" value="MDD0986395.1"/>
    <property type="molecule type" value="Genomic_DNA"/>
</dbReference>
<dbReference type="PROSITE" id="PS50110">
    <property type="entry name" value="RESPONSE_REGULATORY"/>
    <property type="match status" value="1"/>
</dbReference>
<dbReference type="Pfam" id="PF00072">
    <property type="entry name" value="Response_reg"/>
    <property type="match status" value="1"/>
</dbReference>
<dbReference type="SUPFAM" id="SSF52172">
    <property type="entry name" value="CheY-like"/>
    <property type="match status" value="1"/>
</dbReference>
<dbReference type="PROSITE" id="PS50109">
    <property type="entry name" value="HIS_KIN"/>
    <property type="match status" value="1"/>
</dbReference>
<dbReference type="InterPro" id="IPR036641">
    <property type="entry name" value="HPT_dom_sf"/>
</dbReference>
<dbReference type="PANTHER" id="PTHR43047">
    <property type="entry name" value="TWO-COMPONENT HISTIDINE PROTEIN KINASE"/>
    <property type="match status" value="1"/>
</dbReference>
<feature type="domain" description="Histidine kinase" evidence="7">
    <location>
        <begin position="175"/>
        <end position="396"/>
    </location>
</feature>